<keyword evidence="3" id="KW-0479">Metal-binding</keyword>
<dbReference type="PROSITE" id="PS00018">
    <property type="entry name" value="EF_HAND_1"/>
    <property type="match status" value="1"/>
</dbReference>
<evidence type="ECO:0000256" key="3">
    <source>
        <dbReference type="ARBA" id="ARBA00022723"/>
    </source>
</evidence>
<accession>A0A819E0A9</accession>
<comment type="similarity">
    <text evidence="1">Belongs to the recoverin family.</text>
</comment>
<dbReference type="InterPro" id="IPR028846">
    <property type="entry name" value="Recoverin"/>
</dbReference>
<evidence type="ECO:0000256" key="2">
    <source>
        <dbReference type="ARBA" id="ARBA00022707"/>
    </source>
</evidence>
<keyword evidence="4" id="KW-0677">Repeat</keyword>
<protein>
    <recommendedName>
        <fullName evidence="7">EF-hand domain-containing protein</fullName>
    </recommendedName>
</protein>
<dbReference type="InterPro" id="IPR011992">
    <property type="entry name" value="EF-hand-dom_pair"/>
</dbReference>
<organism evidence="8 9">
    <name type="scientific">Rotaria magnacalcarata</name>
    <dbReference type="NCBI Taxonomy" id="392030"/>
    <lineage>
        <taxon>Eukaryota</taxon>
        <taxon>Metazoa</taxon>
        <taxon>Spiralia</taxon>
        <taxon>Gnathifera</taxon>
        <taxon>Rotifera</taxon>
        <taxon>Eurotatoria</taxon>
        <taxon>Bdelloidea</taxon>
        <taxon>Philodinida</taxon>
        <taxon>Philodinidae</taxon>
        <taxon>Rotaria</taxon>
    </lineage>
</organism>
<evidence type="ECO:0000313" key="8">
    <source>
        <dbReference type="EMBL" id="CAF3842152.1"/>
    </source>
</evidence>
<evidence type="ECO:0000259" key="7">
    <source>
        <dbReference type="PROSITE" id="PS50222"/>
    </source>
</evidence>
<evidence type="ECO:0000256" key="1">
    <source>
        <dbReference type="ARBA" id="ARBA00006049"/>
    </source>
</evidence>
<keyword evidence="6" id="KW-0449">Lipoprotein</keyword>
<evidence type="ECO:0000256" key="5">
    <source>
        <dbReference type="ARBA" id="ARBA00022837"/>
    </source>
</evidence>
<dbReference type="PANTHER" id="PTHR23055">
    <property type="entry name" value="CALCIUM BINDING PROTEINS"/>
    <property type="match status" value="1"/>
</dbReference>
<evidence type="ECO:0000313" key="9">
    <source>
        <dbReference type="Proteomes" id="UP000663842"/>
    </source>
</evidence>
<dbReference type="EMBL" id="CAJOBF010000601">
    <property type="protein sequence ID" value="CAF3842152.1"/>
    <property type="molecule type" value="Genomic_DNA"/>
</dbReference>
<dbReference type="InterPro" id="IPR018247">
    <property type="entry name" value="EF_Hand_1_Ca_BS"/>
</dbReference>
<proteinExistence type="inferred from homology"/>
<feature type="domain" description="EF-hand" evidence="7">
    <location>
        <begin position="159"/>
        <end position="194"/>
    </location>
</feature>
<dbReference type="Gene3D" id="1.10.238.10">
    <property type="entry name" value="EF-hand"/>
    <property type="match status" value="1"/>
</dbReference>
<keyword evidence="5" id="KW-0106">Calcium</keyword>
<dbReference type="InterPro" id="IPR002048">
    <property type="entry name" value="EF_hand_dom"/>
</dbReference>
<dbReference type="PROSITE" id="PS50222">
    <property type="entry name" value="EF_HAND_2"/>
    <property type="match status" value="2"/>
</dbReference>
<dbReference type="GO" id="GO:0005509">
    <property type="term" value="F:calcium ion binding"/>
    <property type="evidence" value="ECO:0007669"/>
    <property type="project" value="InterPro"/>
</dbReference>
<dbReference type="SUPFAM" id="SSF47473">
    <property type="entry name" value="EF-hand"/>
    <property type="match status" value="1"/>
</dbReference>
<dbReference type="PANTHER" id="PTHR23055:SF178">
    <property type="entry name" value="NEUROCALCIN HOMOLOG"/>
    <property type="match status" value="1"/>
</dbReference>
<evidence type="ECO:0000256" key="6">
    <source>
        <dbReference type="ARBA" id="ARBA00023288"/>
    </source>
</evidence>
<gene>
    <name evidence="8" type="ORF">UXM345_LOCUS7295</name>
</gene>
<reference evidence="8" key="1">
    <citation type="submission" date="2021-02" db="EMBL/GenBank/DDBJ databases">
        <authorList>
            <person name="Nowell W R."/>
        </authorList>
    </citation>
    <scope>NUCLEOTIDE SEQUENCE</scope>
</reference>
<feature type="domain" description="EF-hand" evidence="7">
    <location>
        <begin position="195"/>
        <end position="230"/>
    </location>
</feature>
<keyword evidence="2" id="KW-0519">Myristate</keyword>
<evidence type="ECO:0000256" key="4">
    <source>
        <dbReference type="ARBA" id="ARBA00022737"/>
    </source>
</evidence>
<name>A0A819E0A9_9BILA</name>
<dbReference type="SMART" id="SM00054">
    <property type="entry name" value="EFh"/>
    <property type="match status" value="2"/>
</dbReference>
<dbReference type="AlphaFoldDB" id="A0A819E0A9"/>
<comment type="caution">
    <text evidence="8">The sequence shown here is derived from an EMBL/GenBank/DDBJ whole genome shotgun (WGS) entry which is preliminary data.</text>
</comment>
<dbReference type="Proteomes" id="UP000663842">
    <property type="component" value="Unassembled WGS sequence"/>
</dbReference>
<sequence length="312" mass="34809">MTSSSAPQSQAKFTVVEFEYSADYPVKVELYLALHLAHIHAHTAMNGGKIVLIGPFLNNHREEKATTATGGLSIWRDATDEEITKKTTYHVSHQSLFEMTSTHELTKAQIDNLKAATGNSEEAVLGAYAAMKNKYPSGGMAEEQFLEMIRDPSSGVKSTEIDMAKLMFTIADRDKSGKVDLYEYLLTIALLCSDDRKPVLQTLFIACDANSNNFLTRDEARDIFSAFFRLMGAPADNVDQEDPSYSQEKLNSIIEQIFGDNTEITEAEFRQACIENNDVESITGELHLILLVSLTSNAKRFEEQRFSLIPRS</sequence>